<dbReference type="Gene3D" id="2.60.120.10">
    <property type="entry name" value="Jelly Rolls"/>
    <property type="match status" value="1"/>
</dbReference>
<accession>A0A6J5TZ10</accession>
<dbReference type="InterPro" id="IPR011051">
    <property type="entry name" value="RmlC_Cupin_sf"/>
</dbReference>
<proteinExistence type="predicted"/>
<dbReference type="EMBL" id="CAEKDK010000002">
    <property type="protein sequence ID" value="CAB4269043.1"/>
    <property type="molecule type" value="Genomic_DNA"/>
</dbReference>
<evidence type="ECO:0000256" key="1">
    <source>
        <dbReference type="SAM" id="SignalP"/>
    </source>
</evidence>
<reference evidence="3 4" key="1">
    <citation type="submission" date="2020-05" db="EMBL/GenBank/DDBJ databases">
        <authorList>
            <person name="Campoy J."/>
            <person name="Schneeberger K."/>
            <person name="Spophaly S."/>
        </authorList>
    </citation>
    <scope>NUCLEOTIDE SEQUENCE [LARGE SCALE GENOMIC DNA]</scope>
    <source>
        <strain evidence="3">PruArmRojPasFocal</strain>
    </source>
</reference>
<dbReference type="InterPro" id="IPR006045">
    <property type="entry name" value="Cupin_1"/>
</dbReference>
<evidence type="ECO:0000313" key="3">
    <source>
        <dbReference type="EMBL" id="CAB4269043.1"/>
    </source>
</evidence>
<evidence type="ECO:0000259" key="2">
    <source>
        <dbReference type="Pfam" id="PF00190"/>
    </source>
</evidence>
<feature type="signal peptide" evidence="1">
    <location>
        <begin position="1"/>
        <end position="23"/>
    </location>
</feature>
<dbReference type="Pfam" id="PF00190">
    <property type="entry name" value="Cupin_1"/>
    <property type="match status" value="1"/>
</dbReference>
<dbReference type="PANTHER" id="PTHR31238">
    <property type="entry name" value="GERMIN-LIKE PROTEIN SUBFAMILY 3 MEMBER 3"/>
    <property type="match status" value="1"/>
</dbReference>
<gene>
    <name evidence="3" type="ORF">CURHAP_LOCUS14107</name>
</gene>
<evidence type="ECO:0000313" key="4">
    <source>
        <dbReference type="Proteomes" id="UP000507222"/>
    </source>
</evidence>
<keyword evidence="1" id="KW-0732">Signal</keyword>
<protein>
    <recommendedName>
        <fullName evidence="2">Cupin type-1 domain-containing protein</fullName>
    </recommendedName>
</protein>
<dbReference type="SUPFAM" id="SSF51182">
    <property type="entry name" value="RmlC-like cupins"/>
    <property type="match status" value="1"/>
</dbReference>
<feature type="chain" id="PRO_5026966751" description="Cupin type-1 domain-containing protein" evidence="1">
    <location>
        <begin position="24"/>
        <end position="101"/>
    </location>
</feature>
<dbReference type="InterPro" id="IPR014710">
    <property type="entry name" value="RmlC-like_jellyroll"/>
</dbReference>
<dbReference type="Proteomes" id="UP000507222">
    <property type="component" value="Unassembled WGS sequence"/>
</dbReference>
<organism evidence="3 4">
    <name type="scientific">Prunus armeniaca</name>
    <name type="common">Apricot</name>
    <name type="synonym">Armeniaca vulgaris</name>
    <dbReference type="NCBI Taxonomy" id="36596"/>
    <lineage>
        <taxon>Eukaryota</taxon>
        <taxon>Viridiplantae</taxon>
        <taxon>Streptophyta</taxon>
        <taxon>Embryophyta</taxon>
        <taxon>Tracheophyta</taxon>
        <taxon>Spermatophyta</taxon>
        <taxon>Magnoliopsida</taxon>
        <taxon>eudicotyledons</taxon>
        <taxon>Gunneridae</taxon>
        <taxon>Pentapetalae</taxon>
        <taxon>rosids</taxon>
        <taxon>fabids</taxon>
        <taxon>Rosales</taxon>
        <taxon>Rosaceae</taxon>
        <taxon>Amygdaloideae</taxon>
        <taxon>Amygdaleae</taxon>
        <taxon>Prunus</taxon>
    </lineage>
</organism>
<name>A0A6J5TZ10_PRUAR</name>
<feature type="domain" description="Cupin type-1" evidence="2">
    <location>
        <begin position="44"/>
        <end position="76"/>
    </location>
</feature>
<dbReference type="AlphaFoldDB" id="A0A6J5TZ10"/>
<sequence length="101" mass="11165">MKGVHFLISTLAILASATFLVSASDPSPLQDFCVALDDTKCWYAGLNTLGISLTRIDFAPNGLNPPHTHPRASEFLWYWKDHSMLVSSHPTVMEIAYSPKC</sequence>